<keyword evidence="2" id="KW-0472">Membrane</keyword>
<keyword evidence="2" id="KW-0812">Transmembrane</keyword>
<dbReference type="EMBL" id="JBHMCF010000029">
    <property type="protein sequence ID" value="MFB9473080.1"/>
    <property type="molecule type" value="Genomic_DNA"/>
</dbReference>
<dbReference type="Proteomes" id="UP001589568">
    <property type="component" value="Unassembled WGS sequence"/>
</dbReference>
<reference evidence="3 4" key="1">
    <citation type="submission" date="2024-09" db="EMBL/GenBank/DDBJ databases">
        <authorList>
            <person name="Sun Q."/>
            <person name="Mori K."/>
        </authorList>
    </citation>
    <scope>NUCLEOTIDE SEQUENCE [LARGE SCALE GENOMIC DNA]</scope>
    <source>
        <strain evidence="3 4">JCM 3324</strain>
    </source>
</reference>
<comment type="caution">
    <text evidence="3">The sequence shown here is derived from an EMBL/GenBank/DDBJ whole genome shotgun (WGS) entry which is preliminary data.</text>
</comment>
<evidence type="ECO:0000256" key="2">
    <source>
        <dbReference type="SAM" id="Phobius"/>
    </source>
</evidence>
<organism evidence="3 4">
    <name type="scientific">Nonomuraea salmonea</name>
    <dbReference type="NCBI Taxonomy" id="46181"/>
    <lineage>
        <taxon>Bacteria</taxon>
        <taxon>Bacillati</taxon>
        <taxon>Actinomycetota</taxon>
        <taxon>Actinomycetes</taxon>
        <taxon>Streptosporangiales</taxon>
        <taxon>Streptosporangiaceae</taxon>
        <taxon>Nonomuraea</taxon>
    </lineage>
</organism>
<dbReference type="RefSeq" id="WP_345387569.1">
    <property type="nucleotide sequence ID" value="NZ_BAAAXS010000001.1"/>
</dbReference>
<name>A0ABV5NS14_9ACTN</name>
<evidence type="ECO:0000256" key="1">
    <source>
        <dbReference type="SAM" id="MobiDB-lite"/>
    </source>
</evidence>
<gene>
    <name evidence="3" type="ORF">ACFFR3_26565</name>
</gene>
<evidence type="ECO:0000313" key="3">
    <source>
        <dbReference type="EMBL" id="MFB9473080.1"/>
    </source>
</evidence>
<feature type="region of interest" description="Disordered" evidence="1">
    <location>
        <begin position="132"/>
        <end position="168"/>
    </location>
</feature>
<evidence type="ECO:0008006" key="5">
    <source>
        <dbReference type="Google" id="ProtNLM"/>
    </source>
</evidence>
<keyword evidence="4" id="KW-1185">Reference proteome</keyword>
<proteinExistence type="predicted"/>
<evidence type="ECO:0000313" key="4">
    <source>
        <dbReference type="Proteomes" id="UP001589568"/>
    </source>
</evidence>
<sequence>MTYLDPVPGRFEAGHTYTVGFWVLQHGTHPFEGVLDRVGLRLTRADGRSVTFEATPLPEAAHYATSLAVPRGEWKVEALQGWFPPYEVGVLKVPGDLRVAPVPAEMVGGQRTEERWGAIRPPKVVPGKVPTFVPASPDQLATAPEPGAATSQEAVPANGTAAGPGDEAAATGGDVLKAGAQSAVTSTGIPAYTLLLAAAGGAALAAAALWLATRRRRQASDPPADPSTDTLAIP</sequence>
<keyword evidence="2" id="KW-1133">Transmembrane helix</keyword>
<feature type="transmembrane region" description="Helical" evidence="2">
    <location>
        <begin position="191"/>
        <end position="212"/>
    </location>
</feature>
<accession>A0ABV5NS14</accession>
<protein>
    <recommendedName>
        <fullName evidence="5">LPXTG cell wall anchor domain-containing protein</fullName>
    </recommendedName>
</protein>